<comment type="caution">
    <text evidence="1">The sequence shown here is derived from an EMBL/GenBank/DDBJ whole genome shotgun (WGS) entry which is preliminary data.</text>
</comment>
<evidence type="ECO:0000313" key="1">
    <source>
        <dbReference type="EMBL" id="KAK3854583.1"/>
    </source>
</evidence>
<organism evidence="1 2">
    <name type="scientific">Petrolisthes cinctipes</name>
    <name type="common">Flat porcelain crab</name>
    <dbReference type="NCBI Taxonomy" id="88211"/>
    <lineage>
        <taxon>Eukaryota</taxon>
        <taxon>Metazoa</taxon>
        <taxon>Ecdysozoa</taxon>
        <taxon>Arthropoda</taxon>
        <taxon>Crustacea</taxon>
        <taxon>Multicrustacea</taxon>
        <taxon>Malacostraca</taxon>
        <taxon>Eumalacostraca</taxon>
        <taxon>Eucarida</taxon>
        <taxon>Decapoda</taxon>
        <taxon>Pleocyemata</taxon>
        <taxon>Anomura</taxon>
        <taxon>Galatheoidea</taxon>
        <taxon>Porcellanidae</taxon>
        <taxon>Petrolisthes</taxon>
    </lineage>
</organism>
<dbReference type="EMBL" id="JAWQEG010006519">
    <property type="protein sequence ID" value="KAK3854583.1"/>
    <property type="molecule type" value="Genomic_DNA"/>
</dbReference>
<dbReference type="Proteomes" id="UP001286313">
    <property type="component" value="Unassembled WGS sequence"/>
</dbReference>
<keyword evidence="2" id="KW-1185">Reference proteome</keyword>
<evidence type="ECO:0000313" key="2">
    <source>
        <dbReference type="Proteomes" id="UP001286313"/>
    </source>
</evidence>
<reference evidence="1" key="1">
    <citation type="submission" date="2023-10" db="EMBL/GenBank/DDBJ databases">
        <title>Genome assemblies of two species of porcelain crab, Petrolisthes cinctipes and Petrolisthes manimaculis (Anomura: Porcellanidae).</title>
        <authorList>
            <person name="Angst P."/>
        </authorList>
    </citation>
    <scope>NUCLEOTIDE SEQUENCE</scope>
    <source>
        <strain evidence="1">PB745_01</strain>
        <tissue evidence="1">Gill</tissue>
    </source>
</reference>
<name>A0AAE1BQE3_PETCI</name>
<proteinExistence type="predicted"/>
<sequence length="111" mass="12366">MPLIGIGYGNPTTRTVPLTTMVQISIKGRRKENLAPLTPEVEGIIECLFSGLQPSRKHRMGERRGETEGRLKWKGIEEGLMDRAGIELGEGEGMKGEVWERDVGGVWMVEM</sequence>
<protein>
    <submittedName>
        <fullName evidence="1">Uncharacterized protein</fullName>
    </submittedName>
</protein>
<dbReference type="AlphaFoldDB" id="A0AAE1BQE3"/>
<accession>A0AAE1BQE3</accession>
<gene>
    <name evidence="1" type="ORF">Pcinc_038947</name>
</gene>